<reference evidence="1" key="1">
    <citation type="submission" date="2020-10" db="EMBL/GenBank/DDBJ databases">
        <title>Chromosome-scale genome assembly of the Allis shad, Alosa alosa.</title>
        <authorList>
            <person name="Margot Z."/>
            <person name="Christophe K."/>
            <person name="Cabau C."/>
            <person name="Louis A."/>
            <person name="Berthelot C."/>
            <person name="Parey E."/>
            <person name="Roest Crollius H."/>
            <person name="Montfort J."/>
            <person name="Robinson-Rechavi M."/>
            <person name="Bucao C."/>
            <person name="Bouchez O."/>
            <person name="Gislard M."/>
            <person name="Lluch J."/>
            <person name="Milhes M."/>
            <person name="Lampietro C."/>
            <person name="Lopez Roques C."/>
            <person name="Donnadieu C."/>
            <person name="Braasch I."/>
            <person name="Desvignes T."/>
            <person name="Postlethwait J."/>
            <person name="Bobe J."/>
            <person name="Guiguen Y."/>
        </authorList>
    </citation>
    <scope>NUCLEOTIDE SEQUENCE</scope>
    <source>
        <strain evidence="1">M-15738</strain>
        <tissue evidence="1">Blood</tissue>
    </source>
</reference>
<dbReference type="AlphaFoldDB" id="A0AAV6FVA7"/>
<organism evidence="1 2">
    <name type="scientific">Alosa alosa</name>
    <name type="common">allis shad</name>
    <dbReference type="NCBI Taxonomy" id="278164"/>
    <lineage>
        <taxon>Eukaryota</taxon>
        <taxon>Metazoa</taxon>
        <taxon>Chordata</taxon>
        <taxon>Craniata</taxon>
        <taxon>Vertebrata</taxon>
        <taxon>Euteleostomi</taxon>
        <taxon>Actinopterygii</taxon>
        <taxon>Neopterygii</taxon>
        <taxon>Teleostei</taxon>
        <taxon>Clupei</taxon>
        <taxon>Clupeiformes</taxon>
        <taxon>Clupeoidei</taxon>
        <taxon>Clupeidae</taxon>
        <taxon>Alosa</taxon>
    </lineage>
</organism>
<name>A0AAV6FVA7_9TELE</name>
<dbReference type="EMBL" id="JADWDJ010000019">
    <property type="protein sequence ID" value="KAG5265636.1"/>
    <property type="molecule type" value="Genomic_DNA"/>
</dbReference>
<proteinExistence type="predicted"/>
<keyword evidence="2" id="KW-1185">Reference proteome</keyword>
<gene>
    <name evidence="1" type="ORF">AALO_G00244670</name>
</gene>
<accession>A0AAV6FVA7</accession>
<comment type="caution">
    <text evidence="1">The sequence shown here is derived from an EMBL/GenBank/DDBJ whole genome shotgun (WGS) entry which is preliminary data.</text>
</comment>
<dbReference type="Proteomes" id="UP000823561">
    <property type="component" value="Chromosome 19"/>
</dbReference>
<protein>
    <submittedName>
        <fullName evidence="1">Uncharacterized protein</fullName>
    </submittedName>
</protein>
<sequence>MLSIWGYMPTKFRLPWSFSVPGILDGNLDMRGGHNNTTYNGCITLFPILTCSSFWNRVNQESSDQISFLHCSRVHLHAAFFSTSFTG</sequence>
<evidence type="ECO:0000313" key="2">
    <source>
        <dbReference type="Proteomes" id="UP000823561"/>
    </source>
</evidence>
<evidence type="ECO:0000313" key="1">
    <source>
        <dbReference type="EMBL" id="KAG5265636.1"/>
    </source>
</evidence>